<evidence type="ECO:0000313" key="2">
    <source>
        <dbReference type="Proteomes" id="UP000887564"/>
    </source>
</evidence>
<dbReference type="WBParaSite" id="PEQ_0000215701-mRNA-1">
    <property type="protein sequence ID" value="PEQ_0000215701-mRNA-1"/>
    <property type="gene ID" value="PEQ_0000215701"/>
</dbReference>
<keyword evidence="2" id="KW-1185">Reference proteome</keyword>
<dbReference type="InterPro" id="IPR011041">
    <property type="entry name" value="Quinoprot_gluc/sorb_DH_b-prop"/>
</dbReference>
<evidence type="ECO:0000313" key="3">
    <source>
        <dbReference type="WBParaSite" id="PEQ_0000215701-mRNA-1"/>
    </source>
</evidence>
<reference evidence="3" key="1">
    <citation type="submission" date="2022-11" db="UniProtKB">
        <authorList>
            <consortium name="WormBaseParasite"/>
        </authorList>
    </citation>
    <scope>IDENTIFICATION</scope>
</reference>
<feature type="compositionally biased region" description="Polar residues" evidence="1">
    <location>
        <begin position="137"/>
        <end position="160"/>
    </location>
</feature>
<name>A0A914RJY6_PAREQ</name>
<accession>A0A914RJY6</accession>
<dbReference type="SUPFAM" id="SSF50952">
    <property type="entry name" value="Soluble quinoprotein glucose dehydrogenase"/>
    <property type="match status" value="1"/>
</dbReference>
<evidence type="ECO:0000256" key="1">
    <source>
        <dbReference type="SAM" id="MobiDB-lite"/>
    </source>
</evidence>
<proteinExistence type="predicted"/>
<dbReference type="Proteomes" id="UP000887564">
    <property type="component" value="Unplaced"/>
</dbReference>
<dbReference type="AlphaFoldDB" id="A0A914RJY6"/>
<protein>
    <submittedName>
        <fullName evidence="3">Uncharacterized protein</fullName>
    </submittedName>
</protein>
<sequence>VGHDGKPIPTDSWGRPIDVHGFPLPSDPYGNVVHSKAAVSENEQGEQTLYAVTRPDGEPLSTSLYGRPVDALGMLATHVGSDREVLPTDASGKFVHPAFGADRRPDSTSSYKKPVHFVVNAEGVILPTDEGGAFLDSSGQPIPTDSSGRPSEKTLPTDSSGHVIFPVLGPDGQLMPTDESGFFVDAYGRPIPTDEMRRPVDSDKKILPTDSEGNYIRPAFGFDGRLLPTDTNKIPVYPIVDMDGTVLPTDDTGAAVDRHGKHLPTDASGIPLGRDGQPLPTDSSGRFVLKDSEIVGTTSAASGAVPVVHAVTGPDGEPLPTDLSGSAVDLRGISTPTDKSGYPVGPNGRVSPTETSGRYLYPLLGPDDSPLPTDIHRRPVYPVVGPDGHLLPTDESGTVIGPDGHYLPTDSLGTERAITLPTDENGDVIYRVTGPDGEPLSTSYFPQSPRSTLPYVILMPDGSPLPTDSSNNYIDENGVPIPTDEQGRPLDPRGQPLKKDAAGNYLYFANVRGKPHKPTRKYDIHIFERKGYGRYVYKPETTTKDLLEEMTPITSARKTAQVDDSPRSLFAYLFSEILKELRHKHENPQFFTVHLTTAIVTSIMYSNLPKWGNVKEWRGKVN</sequence>
<organism evidence="2 3">
    <name type="scientific">Parascaris equorum</name>
    <name type="common">Equine roundworm</name>
    <dbReference type="NCBI Taxonomy" id="6256"/>
    <lineage>
        <taxon>Eukaryota</taxon>
        <taxon>Metazoa</taxon>
        <taxon>Ecdysozoa</taxon>
        <taxon>Nematoda</taxon>
        <taxon>Chromadorea</taxon>
        <taxon>Rhabditida</taxon>
        <taxon>Spirurina</taxon>
        <taxon>Ascaridomorpha</taxon>
        <taxon>Ascaridoidea</taxon>
        <taxon>Ascarididae</taxon>
        <taxon>Parascaris</taxon>
    </lineage>
</organism>
<feature type="region of interest" description="Disordered" evidence="1">
    <location>
        <begin position="130"/>
        <end position="161"/>
    </location>
</feature>
<feature type="region of interest" description="Disordered" evidence="1">
    <location>
        <begin position="333"/>
        <end position="354"/>
    </location>
</feature>
<feature type="region of interest" description="Disordered" evidence="1">
    <location>
        <begin position="261"/>
        <end position="284"/>
    </location>
</feature>